<proteinExistence type="predicted"/>
<protein>
    <submittedName>
        <fullName evidence="2">FYVE-type domain-containing protein</fullName>
    </submittedName>
</protein>
<evidence type="ECO:0000313" key="1">
    <source>
        <dbReference type="Proteomes" id="UP000887576"/>
    </source>
</evidence>
<name>A0AC34QNA8_9BILA</name>
<evidence type="ECO:0000313" key="2">
    <source>
        <dbReference type="WBParaSite" id="JU765_v2.g17815.t2"/>
    </source>
</evidence>
<dbReference type="Proteomes" id="UP000887576">
    <property type="component" value="Unplaced"/>
</dbReference>
<dbReference type="WBParaSite" id="JU765_v2.g17815.t2">
    <property type="protein sequence ID" value="JU765_v2.g17815.t2"/>
    <property type="gene ID" value="JU765_v2.g17815"/>
</dbReference>
<reference evidence="2" key="1">
    <citation type="submission" date="2022-11" db="UniProtKB">
        <authorList>
            <consortium name="WormBaseParasite"/>
        </authorList>
    </citation>
    <scope>IDENTIFICATION</scope>
</reference>
<accession>A0AC34QNA8</accession>
<sequence>MEAAEEVFQMSSLEADESVEDNDDLKDVNGFEKDVNASAMKEITNLDEEHLDDSRAVLTSIDEYPQSSIIDVSEHSGDQVKITNAVELEPIILPANNTDDFIADSELQDLVQSIVHKVETILEHVNCEGLKSDEGEHGLESNDAVNVVEGSVTSQENVDPTEAQESVVESDNSGRIVHEAGTDDGLNEAAHILDSGICDESPKDEKIESNKVVEDKTIIETVAGASHSAHCSGQDLENKEVAELLDETIEAVIAGSEVSKEPELVVQRNEQEAVLLEENKPDEEQIAVPSPAMPTPIMFDSSTELTTEKEQELEKELEEMESETVSDEILKAVNESIQEKNESVHDVVPPENVDPVDVDQVSTAEPRQKPSVILSTHDLSEIHDYFILTESEMQLGKTKPYWIPDDDCNCCMLCSARFTVINRRHHCRCCGRVLCNSCCSIKRSLPYIEDDKKQKICEPCSRTLDRIEDYERLQAQRLLQEQNYSVEKSENRDIPNDLEAGPSTPRASTTPSSFSRKKSVLKSKKTETAEDGGGVKRSVQFLDGIRPGHENETSENHVQVEEDPEVLRRKAQKKQNSSRRNRERRIDEEQISLLKEDFLCLADCDAKLEKVSTEDICRRLLDGEKLSIAVKKNYWVVSQLVQTIHGNKVWCFSSRGMNFIGTDELLISFELNDADISDLEGTIKSFESGEENERRLDQKPSFIHSVLYLFEQLFIEALMPANENLDEKVGIRKCGLRMNKFYRVPTGEIGGIPVAAILFHRPQGQDFGNLPIPPHVPFLIGAFVLKPEIVWAITIPNRLLLRLGLQASHFPVPVVNKRNRDAVYNDTSENTVLKVFNDFRNWSYRLSRILGSTVEIEGGCLIKVHIPTYATEELKQVVESNRNMLAWCTELTEHPDSHLVAIQNPDSTFRTEIFTDVGGTRQTIDFPVPVVNKRNRDPVYNDTSENTVLKVFNDFRNWSYRLSRILGSTVEIEGGCLIKVHIPTYATEELKQVVESNRNMLAWCTELTEHPDSHLVAIQNPDSTFRTEIFTDVGGTRQTIGANFIIIDGSLKSSNEKFIMTIIEDGVVLRFSSETMEEIVKNLLNGTVFSIDSQSMSVQIMFVDPNEPQSKTGALISPIDEVYLLGHFQYGLTLTRQFRSMIMIPNTTEWALRLSTVINADSGRFPIQLQPRYFEICEQIGTLMAGTVEQFILPLTLSEQRQLCIRLRIESDLVTYETAKWHDLEQEHYSWTAILDDKLIPYLYQICPMISCQLYIELYFSIICTRLLPNFDY</sequence>
<organism evidence="1 2">
    <name type="scientific">Panagrolaimus sp. JU765</name>
    <dbReference type="NCBI Taxonomy" id="591449"/>
    <lineage>
        <taxon>Eukaryota</taxon>
        <taxon>Metazoa</taxon>
        <taxon>Ecdysozoa</taxon>
        <taxon>Nematoda</taxon>
        <taxon>Chromadorea</taxon>
        <taxon>Rhabditida</taxon>
        <taxon>Tylenchina</taxon>
        <taxon>Panagrolaimomorpha</taxon>
        <taxon>Panagrolaimoidea</taxon>
        <taxon>Panagrolaimidae</taxon>
        <taxon>Panagrolaimus</taxon>
    </lineage>
</organism>